<feature type="domain" description="Toxin VasX N-terminal region" evidence="1">
    <location>
        <begin position="17"/>
        <end position="182"/>
    </location>
</feature>
<gene>
    <name evidence="2" type="ORF">CQR80_06555</name>
</gene>
<evidence type="ECO:0000313" key="3">
    <source>
        <dbReference type="Proteomes" id="UP000226080"/>
    </source>
</evidence>
<dbReference type="Pfam" id="PF20249">
    <property type="entry name" value="VasX_N"/>
    <property type="match status" value="1"/>
</dbReference>
<accession>A0A2G1DQ75</accession>
<comment type="caution">
    <text evidence="2">The sequence shown here is derived from an EMBL/GenBank/DDBJ whole genome shotgun (WGS) entry which is preliminary data.</text>
</comment>
<name>A0A2G1DQ75_AGGAC</name>
<dbReference type="Proteomes" id="UP000226080">
    <property type="component" value="Unassembled WGS sequence"/>
</dbReference>
<protein>
    <recommendedName>
        <fullName evidence="1">Toxin VasX N-terminal region domain-containing protein</fullName>
    </recommendedName>
</protein>
<dbReference type="CDD" id="cd20706">
    <property type="entry name" value="MIX_II"/>
    <property type="match status" value="1"/>
</dbReference>
<dbReference type="EMBL" id="PCGW01000010">
    <property type="protein sequence ID" value="PHO20544.1"/>
    <property type="molecule type" value="Genomic_DNA"/>
</dbReference>
<proteinExistence type="predicted"/>
<dbReference type="InterPro" id="IPR046864">
    <property type="entry name" value="VasX_N"/>
</dbReference>
<organism evidence="2 3">
    <name type="scientific">Aggregatibacter actinomycetemcomitans</name>
    <name type="common">Actinobacillus actinomycetemcomitans</name>
    <name type="synonym">Haemophilus actinomycetemcomitans</name>
    <dbReference type="NCBI Taxonomy" id="714"/>
    <lineage>
        <taxon>Bacteria</taxon>
        <taxon>Pseudomonadati</taxon>
        <taxon>Pseudomonadota</taxon>
        <taxon>Gammaproteobacteria</taxon>
        <taxon>Pasteurellales</taxon>
        <taxon>Pasteurellaceae</taxon>
        <taxon>Aggregatibacter</taxon>
    </lineage>
</organism>
<evidence type="ECO:0000259" key="1">
    <source>
        <dbReference type="Pfam" id="PF20249"/>
    </source>
</evidence>
<keyword evidence="3" id="KW-1185">Reference proteome</keyword>
<evidence type="ECO:0000313" key="2">
    <source>
        <dbReference type="EMBL" id="PHO20544.1"/>
    </source>
</evidence>
<sequence length="529" mass="59015">MDNRLDPNAKTIGSPLACQQDIIALFPVRFSMSAGTLDDIAKTGNVPAMPSGIDDAKYDLRRLRQGYLYILAKVKHIGKATDAKKRWLIFEYTVANDDSNAPELNKSNGLTYHFTQYEWADGTARSEWKKLPGSLPYAYVHPQVSEIECAYSEVRWAPEMFEKLERKDAARQQVMQKIVLERGDFAFPGEELNTRVADFREQPSSGINGLIDNLRRATGIGYTPSHKVFDSCTANKTLVIALFDRLGDSKDVCAYHQTLLANNLKEFSKILYPVTTAKAIKQIEQHVYKKPNWFKRLMSSDPLDEGMRVQLKTYAEKSPLVEEQTMKNLAVAQFNLLNQTGNGTPREHLHFLDVLCQENEKQLDKLASVADYAMAFYGAAMAGFGDTPIGMEYQKNMLPPGNGNAWGDSLSGLLSIADKLNQITKAIAAKLTVKALRFEVMIESIMAAQMLLWKEGVKGAIPYRRFLAAAGLKLETISVAHVSSLDVGADIVNQQMRTFIRNADDLFKGLSATYYQAELTKGVRAGTSH</sequence>
<reference evidence="2 3" key="1">
    <citation type="submission" date="2017-10" db="EMBL/GenBank/DDBJ databases">
        <title>Draft genome sequences of Aggregatibacter actinomycetemcomitans strains 310a and 310b.</title>
        <authorList>
            <person name="May A.C."/>
            <person name="Ohta H."/>
            <person name="Maeda H."/>
            <person name="Kokeguchi S."/>
            <person name="Cugini C."/>
        </authorList>
    </citation>
    <scope>NUCLEOTIDE SEQUENCE [LARGE SCALE GENOMIC DNA]</scope>
    <source>
        <strain evidence="2 3">310b</strain>
    </source>
</reference>